<sequence>MFSRQFLSTGLLLRLLYFYNVNACRNSDKDALTALHHQIYNLRERPNGVNEARDFIFVNEDFTFVAPPLEEYEEEGDNAYSAFPLFRNRVKFENAYGNSGASQEDATDQAILMLIARLQTQQSLLFKPVASGEYLEPYVECIVE</sequence>
<comment type="caution">
    <text evidence="3">The sequence shown here is derived from an EMBL/GenBank/DDBJ whole genome shotgun (WGS) entry which is preliminary data.</text>
</comment>
<dbReference type="EMBL" id="CAJNOK010007481">
    <property type="protein sequence ID" value="CAF1035661.1"/>
    <property type="molecule type" value="Genomic_DNA"/>
</dbReference>
<dbReference type="EMBL" id="CAJOBC010088831">
    <property type="protein sequence ID" value="CAF4373448.1"/>
    <property type="molecule type" value="Genomic_DNA"/>
</dbReference>
<dbReference type="EMBL" id="CAJOBA010007492">
    <property type="protein sequence ID" value="CAF3803933.1"/>
    <property type="molecule type" value="Genomic_DNA"/>
</dbReference>
<evidence type="ECO:0000313" key="5">
    <source>
        <dbReference type="EMBL" id="CAF4373448.1"/>
    </source>
</evidence>
<protein>
    <recommendedName>
        <fullName evidence="7">Secreted protein</fullName>
    </recommendedName>
</protein>
<feature type="signal peptide" evidence="1">
    <location>
        <begin position="1"/>
        <end position="23"/>
    </location>
</feature>
<dbReference type="Proteomes" id="UP000663829">
    <property type="component" value="Unassembled WGS sequence"/>
</dbReference>
<proteinExistence type="predicted"/>
<evidence type="ECO:0000313" key="6">
    <source>
        <dbReference type="Proteomes" id="UP000663829"/>
    </source>
</evidence>
<dbReference type="EMBL" id="CAJNOQ010023293">
    <property type="protein sequence ID" value="CAF1513109.1"/>
    <property type="molecule type" value="Genomic_DNA"/>
</dbReference>
<dbReference type="Proteomes" id="UP000681722">
    <property type="component" value="Unassembled WGS sequence"/>
</dbReference>
<keyword evidence="1" id="KW-0732">Signal</keyword>
<evidence type="ECO:0000313" key="2">
    <source>
        <dbReference type="EMBL" id="CAF1035661.1"/>
    </source>
</evidence>
<name>A0A815TY17_9BILA</name>
<dbReference type="AlphaFoldDB" id="A0A815TY17"/>
<evidence type="ECO:0000313" key="4">
    <source>
        <dbReference type="EMBL" id="CAF3803933.1"/>
    </source>
</evidence>
<evidence type="ECO:0008006" key="7">
    <source>
        <dbReference type="Google" id="ProtNLM"/>
    </source>
</evidence>
<keyword evidence="6" id="KW-1185">Reference proteome</keyword>
<feature type="chain" id="PRO_5036228913" description="Secreted protein" evidence="1">
    <location>
        <begin position="24"/>
        <end position="144"/>
    </location>
</feature>
<reference evidence="3" key="1">
    <citation type="submission" date="2021-02" db="EMBL/GenBank/DDBJ databases">
        <authorList>
            <person name="Nowell W R."/>
        </authorList>
    </citation>
    <scope>NUCLEOTIDE SEQUENCE</scope>
</reference>
<evidence type="ECO:0000313" key="3">
    <source>
        <dbReference type="EMBL" id="CAF1513109.1"/>
    </source>
</evidence>
<gene>
    <name evidence="3" type="ORF">GPM918_LOCUS37203</name>
    <name evidence="2" type="ORF">OVA965_LOCUS16218</name>
    <name evidence="5" type="ORF">SRO942_LOCUS37961</name>
    <name evidence="4" type="ORF">TMI583_LOCUS16227</name>
</gene>
<dbReference type="Proteomes" id="UP000677228">
    <property type="component" value="Unassembled WGS sequence"/>
</dbReference>
<accession>A0A815TY17</accession>
<evidence type="ECO:0000256" key="1">
    <source>
        <dbReference type="SAM" id="SignalP"/>
    </source>
</evidence>
<organism evidence="3 6">
    <name type="scientific">Didymodactylos carnosus</name>
    <dbReference type="NCBI Taxonomy" id="1234261"/>
    <lineage>
        <taxon>Eukaryota</taxon>
        <taxon>Metazoa</taxon>
        <taxon>Spiralia</taxon>
        <taxon>Gnathifera</taxon>
        <taxon>Rotifera</taxon>
        <taxon>Eurotatoria</taxon>
        <taxon>Bdelloidea</taxon>
        <taxon>Philodinida</taxon>
        <taxon>Philodinidae</taxon>
        <taxon>Didymodactylos</taxon>
    </lineage>
</organism>
<dbReference type="Proteomes" id="UP000682733">
    <property type="component" value="Unassembled WGS sequence"/>
</dbReference>